<dbReference type="Gene3D" id="1.10.1240.100">
    <property type="match status" value="1"/>
</dbReference>
<dbReference type="GO" id="GO:0005737">
    <property type="term" value="C:cytoplasm"/>
    <property type="evidence" value="ECO:0007669"/>
    <property type="project" value="TreeGrafter"/>
</dbReference>
<sequence length="280" mass="30876">MAPSVSSQITLQKQVYERFGINPETISLIEAHGTGTALGDPIEVEALTESFRAYTTKQDYCALGSVKSNLGHLLTAAGVSGVIKVLLALRHRMLPPTINFSTLNERITVEGSPFYINTGLKPWTVTSEQPRRAAVSSFGFSGTNAHLVLEEYLSLAPVRRADNPQQVLIVLSAKTAERLQAYAAKMKAWVEEETELDLVALAYTLQTGREAMMHRLALVTESRVQMLDALDRFTRGQSAPGLFTGQVKKNAEHAALFEGDEDDQALLQAWMRAKKLRRFA</sequence>
<feature type="domain" description="Ketosynthase family 3 (KS3)" evidence="4">
    <location>
        <begin position="1"/>
        <end position="151"/>
    </location>
</feature>
<dbReference type="CDD" id="cd00833">
    <property type="entry name" value="PKS"/>
    <property type="match status" value="1"/>
</dbReference>
<protein>
    <recommendedName>
        <fullName evidence="4">Ketosynthase family 3 (KS3) domain-containing protein</fullName>
    </recommendedName>
</protein>
<evidence type="ECO:0000256" key="3">
    <source>
        <dbReference type="ARBA" id="ARBA00022737"/>
    </source>
</evidence>
<dbReference type="InterPro" id="IPR054514">
    <property type="entry name" value="RhiE-like_linker"/>
</dbReference>
<gene>
    <name evidence="5" type="ORF">BGZ97_011758</name>
</gene>
<dbReference type="EMBL" id="JAAAIN010000007">
    <property type="protein sequence ID" value="KAG0323226.1"/>
    <property type="molecule type" value="Genomic_DNA"/>
</dbReference>
<dbReference type="GO" id="GO:0006633">
    <property type="term" value="P:fatty acid biosynthetic process"/>
    <property type="evidence" value="ECO:0007669"/>
    <property type="project" value="TreeGrafter"/>
</dbReference>
<keyword evidence="3" id="KW-0677">Repeat</keyword>
<dbReference type="AlphaFoldDB" id="A0A9P6RRK7"/>
<dbReference type="Proteomes" id="UP000823405">
    <property type="component" value="Unassembled WGS sequence"/>
</dbReference>
<dbReference type="SMART" id="SM00825">
    <property type="entry name" value="PKS_KS"/>
    <property type="match status" value="1"/>
</dbReference>
<keyword evidence="1" id="KW-0596">Phosphopantetheine</keyword>
<dbReference type="InterPro" id="IPR020841">
    <property type="entry name" value="PKS_Beta-ketoAc_synthase_dom"/>
</dbReference>
<dbReference type="GO" id="GO:0004312">
    <property type="term" value="F:fatty acid synthase activity"/>
    <property type="evidence" value="ECO:0007669"/>
    <property type="project" value="TreeGrafter"/>
</dbReference>
<dbReference type="Gene3D" id="3.40.47.10">
    <property type="match status" value="1"/>
</dbReference>
<evidence type="ECO:0000313" key="6">
    <source>
        <dbReference type="Proteomes" id="UP000823405"/>
    </source>
</evidence>
<dbReference type="Pfam" id="PF22336">
    <property type="entry name" value="RhiE-like_linker"/>
    <property type="match status" value="1"/>
</dbReference>
<dbReference type="OrthoDB" id="329835at2759"/>
<dbReference type="InterPro" id="IPR016039">
    <property type="entry name" value="Thiolase-like"/>
</dbReference>
<dbReference type="PANTHER" id="PTHR43775">
    <property type="entry name" value="FATTY ACID SYNTHASE"/>
    <property type="match status" value="1"/>
</dbReference>
<evidence type="ECO:0000259" key="4">
    <source>
        <dbReference type="PROSITE" id="PS52004"/>
    </source>
</evidence>
<accession>A0A9P6RRK7</accession>
<dbReference type="InterPro" id="IPR014031">
    <property type="entry name" value="Ketoacyl_synth_C"/>
</dbReference>
<keyword evidence="6" id="KW-1185">Reference proteome</keyword>
<dbReference type="Pfam" id="PF02801">
    <property type="entry name" value="Ketoacyl-synt_C"/>
    <property type="match status" value="1"/>
</dbReference>
<proteinExistence type="predicted"/>
<evidence type="ECO:0000256" key="1">
    <source>
        <dbReference type="ARBA" id="ARBA00022450"/>
    </source>
</evidence>
<comment type="caution">
    <text evidence="5">The sequence shown here is derived from an EMBL/GenBank/DDBJ whole genome shotgun (WGS) entry which is preliminary data.</text>
</comment>
<dbReference type="GO" id="GO:0005886">
    <property type="term" value="C:plasma membrane"/>
    <property type="evidence" value="ECO:0007669"/>
    <property type="project" value="TreeGrafter"/>
</dbReference>
<dbReference type="InterPro" id="IPR050091">
    <property type="entry name" value="PKS_NRPS_Biosynth_Enz"/>
</dbReference>
<evidence type="ECO:0000313" key="5">
    <source>
        <dbReference type="EMBL" id="KAG0323226.1"/>
    </source>
</evidence>
<keyword evidence="2" id="KW-0597">Phosphoprotein</keyword>
<reference evidence="5" key="1">
    <citation type="journal article" date="2020" name="Fungal Divers.">
        <title>Resolving the Mortierellaceae phylogeny through synthesis of multi-gene phylogenetics and phylogenomics.</title>
        <authorList>
            <person name="Vandepol N."/>
            <person name="Liber J."/>
            <person name="Desiro A."/>
            <person name="Na H."/>
            <person name="Kennedy M."/>
            <person name="Barry K."/>
            <person name="Grigoriev I.V."/>
            <person name="Miller A.N."/>
            <person name="O'Donnell K."/>
            <person name="Stajich J.E."/>
            <person name="Bonito G."/>
        </authorList>
    </citation>
    <scope>NUCLEOTIDE SEQUENCE</scope>
    <source>
        <strain evidence="5">NVP60</strain>
    </source>
</reference>
<organism evidence="5 6">
    <name type="scientific">Linnemannia gamsii</name>
    <dbReference type="NCBI Taxonomy" id="64522"/>
    <lineage>
        <taxon>Eukaryota</taxon>
        <taxon>Fungi</taxon>
        <taxon>Fungi incertae sedis</taxon>
        <taxon>Mucoromycota</taxon>
        <taxon>Mortierellomycotina</taxon>
        <taxon>Mortierellomycetes</taxon>
        <taxon>Mortierellales</taxon>
        <taxon>Mortierellaceae</taxon>
        <taxon>Linnemannia</taxon>
    </lineage>
</organism>
<dbReference type="PANTHER" id="PTHR43775:SF37">
    <property type="entry name" value="SI:DKEY-61P9.11"/>
    <property type="match status" value="1"/>
</dbReference>
<name>A0A9P6RRK7_9FUNG</name>
<dbReference type="SUPFAM" id="SSF53901">
    <property type="entry name" value="Thiolase-like"/>
    <property type="match status" value="1"/>
</dbReference>
<evidence type="ECO:0000256" key="2">
    <source>
        <dbReference type="ARBA" id="ARBA00022553"/>
    </source>
</evidence>
<dbReference type="PROSITE" id="PS52004">
    <property type="entry name" value="KS3_2"/>
    <property type="match status" value="1"/>
</dbReference>